<reference evidence="2 3" key="1">
    <citation type="submission" date="2023-03" db="EMBL/GenBank/DDBJ databases">
        <title>High recombination rates correlate with genetic variation in Cardiocondyla obscurior ants.</title>
        <authorList>
            <person name="Errbii M."/>
        </authorList>
    </citation>
    <scope>NUCLEOTIDE SEQUENCE [LARGE SCALE GENOMIC DNA]</scope>
    <source>
        <strain evidence="2">Alpha-2009</strain>
        <tissue evidence="2">Whole body</tissue>
    </source>
</reference>
<dbReference type="InterPro" id="IPR028322">
    <property type="entry name" value="PNRC-like_rgn"/>
</dbReference>
<dbReference type="AlphaFoldDB" id="A0AAW2EK20"/>
<feature type="compositionally biased region" description="Low complexity" evidence="1">
    <location>
        <begin position="72"/>
        <end position="83"/>
    </location>
</feature>
<organism evidence="2 3">
    <name type="scientific">Cardiocondyla obscurior</name>
    <dbReference type="NCBI Taxonomy" id="286306"/>
    <lineage>
        <taxon>Eukaryota</taxon>
        <taxon>Metazoa</taxon>
        <taxon>Ecdysozoa</taxon>
        <taxon>Arthropoda</taxon>
        <taxon>Hexapoda</taxon>
        <taxon>Insecta</taxon>
        <taxon>Pterygota</taxon>
        <taxon>Neoptera</taxon>
        <taxon>Endopterygota</taxon>
        <taxon>Hymenoptera</taxon>
        <taxon>Apocrita</taxon>
        <taxon>Aculeata</taxon>
        <taxon>Formicoidea</taxon>
        <taxon>Formicidae</taxon>
        <taxon>Myrmicinae</taxon>
        <taxon>Cardiocondyla</taxon>
    </lineage>
</organism>
<comment type="caution">
    <text evidence="2">The sequence shown here is derived from an EMBL/GenBank/DDBJ whole genome shotgun (WGS) entry which is preliminary data.</text>
</comment>
<evidence type="ECO:0000313" key="2">
    <source>
        <dbReference type="EMBL" id="KAL0103683.1"/>
    </source>
</evidence>
<feature type="compositionally biased region" description="Low complexity" evidence="1">
    <location>
        <begin position="91"/>
        <end position="121"/>
    </location>
</feature>
<feature type="compositionally biased region" description="Polar residues" evidence="1">
    <location>
        <begin position="57"/>
        <end position="70"/>
    </location>
</feature>
<evidence type="ECO:0000256" key="1">
    <source>
        <dbReference type="SAM" id="MobiDB-lite"/>
    </source>
</evidence>
<evidence type="ECO:0008006" key="4">
    <source>
        <dbReference type="Google" id="ProtNLM"/>
    </source>
</evidence>
<evidence type="ECO:0000313" key="3">
    <source>
        <dbReference type="Proteomes" id="UP001430953"/>
    </source>
</evidence>
<dbReference type="Pfam" id="PF15365">
    <property type="entry name" value="PNRC"/>
    <property type="match status" value="1"/>
</dbReference>
<name>A0AAW2EK20_9HYME</name>
<accession>A0AAW2EK20</accession>
<keyword evidence="3" id="KW-1185">Reference proteome</keyword>
<dbReference type="EMBL" id="JADYXP020000021">
    <property type="protein sequence ID" value="KAL0103683.1"/>
    <property type="molecule type" value="Genomic_DNA"/>
</dbReference>
<dbReference type="GO" id="GO:0016071">
    <property type="term" value="P:mRNA metabolic process"/>
    <property type="evidence" value="ECO:0007669"/>
    <property type="project" value="UniProtKB-ARBA"/>
</dbReference>
<sequence>MTNSAPKLDSAKVDRQASPKVGYQPQYNHHNRSNSKSSPFLYKNGRHAARNAKDGRQSCSPYNSPSSKCARSSPQQQVQQPQPQSQPQPQPQLQLQQQQQQQQQQQSPQQRCEQRSPSSSPTNNSFYAGAKFSETPSPASVPKPPSRWTSRLMDGCRQLDRASEYTRQLRIVLNVQA</sequence>
<feature type="region of interest" description="Disordered" evidence="1">
    <location>
        <begin position="1"/>
        <end position="151"/>
    </location>
</feature>
<dbReference type="Proteomes" id="UP001430953">
    <property type="component" value="Unassembled WGS sequence"/>
</dbReference>
<protein>
    <recommendedName>
        <fullName evidence="4">Proline-rich nuclear receptor coactivator 2</fullName>
    </recommendedName>
</protein>
<proteinExistence type="predicted"/>
<gene>
    <name evidence="2" type="ORF">PUN28_017739</name>
</gene>